<dbReference type="eggNOG" id="COG2205">
    <property type="taxonomic scope" value="Bacteria"/>
</dbReference>
<dbReference type="EMBL" id="AONG01000003">
    <property type="protein sequence ID" value="KIQ71084.1"/>
    <property type="molecule type" value="Genomic_DNA"/>
</dbReference>
<evidence type="ECO:0000313" key="3">
    <source>
        <dbReference type="EMBL" id="KIQ71084.1"/>
    </source>
</evidence>
<dbReference type="InterPro" id="IPR035965">
    <property type="entry name" value="PAS-like_dom_sf"/>
</dbReference>
<accession>A0A0D0Q9I2</accession>
<dbReference type="SUPFAM" id="SSF55785">
    <property type="entry name" value="PYP-like sensor domain (PAS domain)"/>
    <property type="match status" value="3"/>
</dbReference>
<sequence length="518" mass="54882">MSGSLGLIGAFLASLLVGAAAVVAVPRFRRPEAVAPAPQAEGEGTSFLFCDGLLAHATPAALRLLSDLPPGRGSSDLDDLVSGLERLFPGLAAKTKGVRAPGRCRVAGRDGDVGLDLESWGDMTRLTISRGDMVPVHPVTLDLMEQDAALLGLVAEAAPLMIWCTDAEGRVCWANHRYLELVDACAGPGDDSACWPPPSLFPVDSTAEPAGRVEIRARDGTRHWFDLQARDTPAGRLFTASDANDLVASDQLAASFVQTLSKTFAELAVGLAIFDRGRRLVMFNPALTDLSGLPTDFLAGRPSIRSFFDALRARDRLPEPKDYGSWRAQVAALEAGAEIGNYTETWTLTGGETFRVTGRPHPDGAIAFLFEDISAEVALARQHRAEVATRTAALDLVRDAVAVFSGGGRLRISNAGYADDWGRSADGLDDIRLVDEVEGWRAACAPSPVWDRLAGGVPGPDLHSPHPLRRLDGRSAELRVSRLPGGDLAVCFRFGGADKAESAPQGGDRGGRPRAAAG</sequence>
<reference evidence="3 4" key="1">
    <citation type="submission" date="2013-01" db="EMBL/GenBank/DDBJ databases">
        <authorList>
            <person name="Fiebig A."/>
            <person name="Goeker M."/>
            <person name="Klenk H.-P.P."/>
        </authorList>
    </citation>
    <scope>NUCLEOTIDE SEQUENCE [LARGE SCALE GENOMIC DNA]</scope>
    <source>
        <strain evidence="3 4">DSM 24838</strain>
    </source>
</reference>
<dbReference type="STRING" id="1123501.Wenmar_00462"/>
<gene>
    <name evidence="3" type="ORF">Wenmar_00462</name>
</gene>
<dbReference type="AlphaFoldDB" id="A0A0D0Q9I2"/>
<dbReference type="Gene3D" id="3.30.450.20">
    <property type="entry name" value="PAS domain"/>
    <property type="match status" value="1"/>
</dbReference>
<dbReference type="InterPro" id="IPR000014">
    <property type="entry name" value="PAS"/>
</dbReference>
<comment type="caution">
    <text evidence="3">The sequence shown here is derived from an EMBL/GenBank/DDBJ whole genome shotgun (WGS) entry which is preliminary data.</text>
</comment>
<keyword evidence="4" id="KW-1185">Reference proteome</keyword>
<proteinExistence type="predicted"/>
<feature type="domain" description="PAS" evidence="2">
    <location>
        <begin position="154"/>
        <end position="183"/>
    </location>
</feature>
<dbReference type="Pfam" id="PF12860">
    <property type="entry name" value="PAS_7"/>
    <property type="match status" value="1"/>
</dbReference>
<dbReference type="PATRIC" id="fig|1123501.6.peg.521"/>
<dbReference type="Proteomes" id="UP000035100">
    <property type="component" value="Unassembled WGS sequence"/>
</dbReference>
<evidence type="ECO:0000313" key="4">
    <source>
        <dbReference type="Proteomes" id="UP000035100"/>
    </source>
</evidence>
<protein>
    <submittedName>
        <fullName evidence="3">PAS fold protein</fullName>
    </submittedName>
</protein>
<organism evidence="3 4">
    <name type="scientific">Wenxinia marina DSM 24838</name>
    <dbReference type="NCBI Taxonomy" id="1123501"/>
    <lineage>
        <taxon>Bacteria</taxon>
        <taxon>Pseudomonadati</taxon>
        <taxon>Pseudomonadota</taxon>
        <taxon>Alphaproteobacteria</taxon>
        <taxon>Rhodobacterales</taxon>
        <taxon>Roseobacteraceae</taxon>
        <taxon>Wenxinia</taxon>
    </lineage>
</organism>
<evidence type="ECO:0000256" key="1">
    <source>
        <dbReference type="SAM" id="MobiDB-lite"/>
    </source>
</evidence>
<dbReference type="Pfam" id="PF13188">
    <property type="entry name" value="PAS_8"/>
    <property type="match status" value="1"/>
</dbReference>
<evidence type="ECO:0000259" key="2">
    <source>
        <dbReference type="Pfam" id="PF13188"/>
    </source>
</evidence>
<feature type="region of interest" description="Disordered" evidence="1">
    <location>
        <begin position="498"/>
        <end position="518"/>
    </location>
</feature>
<name>A0A0D0Q9I2_9RHOB</name>
<dbReference type="RefSeq" id="WP_018304580.1">
    <property type="nucleotide sequence ID" value="NZ_KB902314.1"/>
</dbReference>